<feature type="signal peptide" evidence="2">
    <location>
        <begin position="1"/>
        <end position="23"/>
    </location>
</feature>
<reference evidence="3" key="1">
    <citation type="journal article" date="2014" name="Int. J. Syst. Evol. Microbiol.">
        <title>Complete genome sequence of Corynebacterium casei LMG S-19264T (=DSM 44701T), isolated from a smear-ripened cheese.</title>
        <authorList>
            <consortium name="US DOE Joint Genome Institute (JGI-PGF)"/>
            <person name="Walter F."/>
            <person name="Albersmeier A."/>
            <person name="Kalinowski J."/>
            <person name="Ruckert C."/>
        </authorList>
    </citation>
    <scope>NUCLEOTIDE SEQUENCE</scope>
    <source>
        <strain evidence="3">JCM 4815</strain>
    </source>
</reference>
<evidence type="ECO:0000313" key="4">
    <source>
        <dbReference type="Proteomes" id="UP000622166"/>
    </source>
</evidence>
<protein>
    <recommendedName>
        <fullName evidence="5">Lipoprotein</fullName>
    </recommendedName>
</protein>
<feature type="compositionally biased region" description="Low complexity" evidence="1">
    <location>
        <begin position="51"/>
        <end position="81"/>
    </location>
</feature>
<evidence type="ECO:0008006" key="5">
    <source>
        <dbReference type="Google" id="ProtNLM"/>
    </source>
</evidence>
<feature type="chain" id="PRO_5038845636" description="Lipoprotein" evidence="2">
    <location>
        <begin position="24"/>
        <end position="266"/>
    </location>
</feature>
<dbReference type="PROSITE" id="PS51257">
    <property type="entry name" value="PROKAR_LIPOPROTEIN"/>
    <property type="match status" value="1"/>
</dbReference>
<comment type="caution">
    <text evidence="3">The sequence shown here is derived from an EMBL/GenBank/DDBJ whole genome shotgun (WGS) entry which is preliminary data.</text>
</comment>
<keyword evidence="2" id="KW-0732">Signal</keyword>
<accession>A0A918P8Y6</accession>
<dbReference type="AlphaFoldDB" id="A0A918P8Y6"/>
<dbReference type="SUPFAM" id="SSF63817">
    <property type="entry name" value="Sortase"/>
    <property type="match status" value="1"/>
</dbReference>
<gene>
    <name evidence="3" type="ORF">GCM10010365_07450</name>
</gene>
<name>A0A918P8Y6_9ACTN</name>
<dbReference type="RefSeq" id="WP_189855193.1">
    <property type="nucleotide sequence ID" value="NZ_BMVW01000001.1"/>
</dbReference>
<reference evidence="3" key="2">
    <citation type="submission" date="2020-09" db="EMBL/GenBank/DDBJ databases">
        <authorList>
            <person name="Sun Q."/>
            <person name="Ohkuma M."/>
        </authorList>
    </citation>
    <scope>NUCLEOTIDE SEQUENCE</scope>
    <source>
        <strain evidence="3">JCM 4815</strain>
    </source>
</reference>
<feature type="region of interest" description="Disordered" evidence="1">
    <location>
        <begin position="27"/>
        <end position="148"/>
    </location>
</feature>
<dbReference type="EMBL" id="BMVW01000001">
    <property type="protein sequence ID" value="GGY91534.1"/>
    <property type="molecule type" value="Genomic_DNA"/>
</dbReference>
<keyword evidence="4" id="KW-1185">Reference proteome</keyword>
<evidence type="ECO:0000256" key="1">
    <source>
        <dbReference type="SAM" id="MobiDB-lite"/>
    </source>
</evidence>
<feature type="compositionally biased region" description="Low complexity" evidence="1">
    <location>
        <begin position="27"/>
        <end position="41"/>
    </location>
</feature>
<dbReference type="Proteomes" id="UP000622166">
    <property type="component" value="Unassembled WGS sequence"/>
</dbReference>
<evidence type="ECO:0000256" key="2">
    <source>
        <dbReference type="SAM" id="SignalP"/>
    </source>
</evidence>
<proteinExistence type="predicted"/>
<evidence type="ECO:0000313" key="3">
    <source>
        <dbReference type="EMBL" id="GGY91534.1"/>
    </source>
</evidence>
<feature type="compositionally biased region" description="Low complexity" evidence="1">
    <location>
        <begin position="89"/>
        <end position="111"/>
    </location>
</feature>
<dbReference type="InterPro" id="IPR023365">
    <property type="entry name" value="Sortase_dom-sf"/>
</dbReference>
<sequence>MTRRPVRPRAAGAAAVLATATVAALLAGCGTPGGDAATGTGRTPLARAQDASGPTAAATAGPSSSASGPAAATNGPATSAPAFPPPSPAAGRTSRAASAPATRAPSAPAATRRTRGPDLSRTAPPSTPTARERAAGGTGPNPAPGRAVIRIGGWSSYVARGDQSDVDACRDAVQWAGPEIGREDGYEMETLVIVGHDYCNGFDRFADLPVGTRVTLTTVRGSRTYEVYANYVTPGRGVPAAGLYWGDLTLQSCVGPDTGFSYLLRI</sequence>
<organism evidence="3 4">
    <name type="scientific">Streptomyces poonensis</name>
    <dbReference type="NCBI Taxonomy" id="68255"/>
    <lineage>
        <taxon>Bacteria</taxon>
        <taxon>Bacillati</taxon>
        <taxon>Actinomycetota</taxon>
        <taxon>Actinomycetes</taxon>
        <taxon>Kitasatosporales</taxon>
        <taxon>Streptomycetaceae</taxon>
        <taxon>Streptomyces</taxon>
    </lineage>
</organism>